<evidence type="ECO:0000313" key="3">
    <source>
        <dbReference type="EMBL" id="CAB9517128.1"/>
    </source>
</evidence>
<name>A0A9N8EA99_9STRA</name>
<protein>
    <submittedName>
        <fullName evidence="3">Uncharacterized protein</fullName>
    </submittedName>
</protein>
<organism evidence="3 4">
    <name type="scientific">Seminavis robusta</name>
    <dbReference type="NCBI Taxonomy" id="568900"/>
    <lineage>
        <taxon>Eukaryota</taxon>
        <taxon>Sar</taxon>
        <taxon>Stramenopiles</taxon>
        <taxon>Ochrophyta</taxon>
        <taxon>Bacillariophyta</taxon>
        <taxon>Bacillariophyceae</taxon>
        <taxon>Bacillariophycidae</taxon>
        <taxon>Naviculales</taxon>
        <taxon>Naviculaceae</taxon>
        <taxon>Seminavis</taxon>
    </lineage>
</organism>
<feature type="region of interest" description="Disordered" evidence="1">
    <location>
        <begin position="1"/>
        <end position="23"/>
    </location>
</feature>
<reference evidence="3" key="1">
    <citation type="submission" date="2020-06" db="EMBL/GenBank/DDBJ databases">
        <authorList>
            <consortium name="Plant Systems Biology data submission"/>
        </authorList>
    </citation>
    <scope>NUCLEOTIDE SEQUENCE</scope>
    <source>
        <strain evidence="3">D6</strain>
    </source>
</reference>
<comment type="caution">
    <text evidence="3">The sequence shown here is derived from an EMBL/GenBank/DDBJ whole genome shotgun (WGS) entry which is preliminary data.</text>
</comment>
<keyword evidence="4" id="KW-1185">Reference proteome</keyword>
<accession>A0A9N8EA99</accession>
<dbReference type="OrthoDB" id="2520872at2759"/>
<evidence type="ECO:0000256" key="2">
    <source>
        <dbReference type="SAM" id="Phobius"/>
    </source>
</evidence>
<keyword evidence="2" id="KW-0472">Membrane</keyword>
<feature type="transmembrane region" description="Helical" evidence="2">
    <location>
        <begin position="71"/>
        <end position="92"/>
    </location>
</feature>
<evidence type="ECO:0000256" key="1">
    <source>
        <dbReference type="SAM" id="MobiDB-lite"/>
    </source>
</evidence>
<keyword evidence="2" id="KW-1133">Transmembrane helix</keyword>
<dbReference type="Proteomes" id="UP001153069">
    <property type="component" value="Unassembled WGS sequence"/>
</dbReference>
<keyword evidence="2" id="KW-0812">Transmembrane</keyword>
<proteinExistence type="predicted"/>
<evidence type="ECO:0000313" key="4">
    <source>
        <dbReference type="Proteomes" id="UP001153069"/>
    </source>
</evidence>
<gene>
    <name evidence="3" type="ORF">SEMRO_833_G208580.1</name>
</gene>
<dbReference type="EMBL" id="CAICTM010000832">
    <property type="protein sequence ID" value="CAB9517128.1"/>
    <property type="molecule type" value="Genomic_DNA"/>
</dbReference>
<sequence>MAQEAFHDEEEDPITVEEEEGKLKAEELVPLSANGSASNGTTPRSVIPLEIEGCTDAGSEARVSLSKCAKVALFSVGVISLAVPLAVALLYYRNSEQEVPLAINAPSQQDAIASAERLPEVVKGAKEEDVVGWVPNPHDFALCRANNTVLARETSTEYVSEDAQAQVMHQLPTPWQRAWSLRPQDFEPKHGGQNCSSVDELLQAIQLGHRTFDDEHDDMLYYYDNATLDTWIKREKTASTFVPYGCDIPVLSSEEICEILNMFNSIIVIGDSLVRHVQAGLLVGLTNNFVSGSLLGSDSQDALENCRCDGLLSEHILCRTHLGSNFSELQPFQACPNLRTSDRVARRSIFQERFTWISNHHTLATHMDSAWFDHCWEVDQNGDPVPFLSDGKQNKGMLLLFEGGLHHHLDPQSFIKQILAQFFNEQHVRLCSEAHKLYVIWQRIGSQSPLYDSLFPFQAQDRAKYFNDEVDEWIYHVSNHTIIQMDTVNMTRGAQKSDGAHFLLNVNFFKAQYLLQIAKKMKEEDRFVILN</sequence>
<feature type="compositionally biased region" description="Acidic residues" evidence="1">
    <location>
        <begin position="7"/>
        <end position="20"/>
    </location>
</feature>
<dbReference type="AlphaFoldDB" id="A0A9N8EA99"/>